<dbReference type="GO" id="GO:0016746">
    <property type="term" value="F:acyltransferase activity"/>
    <property type="evidence" value="ECO:0007669"/>
    <property type="project" value="UniProtKB-KW"/>
</dbReference>
<dbReference type="InterPro" id="IPR001451">
    <property type="entry name" value="Hexapep"/>
</dbReference>
<dbReference type="Gene3D" id="2.160.10.10">
    <property type="entry name" value="Hexapeptide repeat proteins"/>
    <property type="match status" value="1"/>
</dbReference>
<dbReference type="SUPFAM" id="SSF51161">
    <property type="entry name" value="Trimeric LpxA-like enzymes"/>
    <property type="match status" value="1"/>
</dbReference>
<dbReference type="Pfam" id="PF14602">
    <property type="entry name" value="Hexapep_2"/>
    <property type="match status" value="1"/>
</dbReference>
<organism evidence="1 2">
    <name type="scientific">Arcticibacter tournemirensis</name>
    <dbReference type="NCBI Taxonomy" id="699437"/>
    <lineage>
        <taxon>Bacteria</taxon>
        <taxon>Pseudomonadati</taxon>
        <taxon>Bacteroidota</taxon>
        <taxon>Sphingobacteriia</taxon>
        <taxon>Sphingobacteriales</taxon>
        <taxon>Sphingobacteriaceae</taxon>
        <taxon>Arcticibacter</taxon>
    </lineage>
</organism>
<evidence type="ECO:0000313" key="1">
    <source>
        <dbReference type="EMBL" id="RXF69356.1"/>
    </source>
</evidence>
<protein>
    <submittedName>
        <fullName evidence="1">Acyltransferase</fullName>
    </submittedName>
</protein>
<comment type="caution">
    <text evidence="1">The sequence shown here is derived from an EMBL/GenBank/DDBJ whole genome shotgun (WGS) entry which is preliminary data.</text>
</comment>
<dbReference type="InterPro" id="IPR011004">
    <property type="entry name" value="Trimer_LpxA-like_sf"/>
</dbReference>
<gene>
    <name evidence="1" type="ORF">EKH83_11760</name>
</gene>
<dbReference type="PANTHER" id="PTHR23416">
    <property type="entry name" value="SIALIC ACID SYNTHASE-RELATED"/>
    <property type="match status" value="1"/>
</dbReference>
<name>A0A4Q0M9D5_9SPHI</name>
<sequence length="144" mass="15863">MLLRVIYLNKFKMGKGTTFRKGFSVMIGDQGKVHIGRNCFFNNYLSIASMENVNIDDGTIVGECVKIYDHNHKYSDMNVPLKDQGYVISPVKIGKRCWIGSNVVILKGVTIGDNCVIGAGCVIYKDVAANSVVINKQAQSITLI</sequence>
<keyword evidence="1" id="KW-0012">Acyltransferase</keyword>
<reference evidence="1 2" key="1">
    <citation type="submission" date="2018-12" db="EMBL/GenBank/DDBJ databases">
        <title>The Draft Genome Sequence of the Soil Bacterium Pedobacter tournemirensis R1.</title>
        <authorList>
            <person name="He J."/>
        </authorList>
    </citation>
    <scope>NUCLEOTIDE SEQUENCE [LARGE SCALE GENOMIC DNA]</scope>
    <source>
        <strain evidence="1 2">R1</strain>
    </source>
</reference>
<dbReference type="CDD" id="cd04647">
    <property type="entry name" value="LbH_MAT_like"/>
    <property type="match status" value="1"/>
</dbReference>
<accession>A0A4Q0M9D5</accession>
<keyword evidence="1" id="KW-0808">Transferase</keyword>
<dbReference type="EMBL" id="RXOC01000007">
    <property type="protein sequence ID" value="RXF69356.1"/>
    <property type="molecule type" value="Genomic_DNA"/>
</dbReference>
<proteinExistence type="predicted"/>
<dbReference type="Proteomes" id="UP000290848">
    <property type="component" value="Unassembled WGS sequence"/>
</dbReference>
<dbReference type="AlphaFoldDB" id="A0A4Q0M9D5"/>
<dbReference type="InterPro" id="IPR051159">
    <property type="entry name" value="Hexapeptide_acetyltransf"/>
</dbReference>
<evidence type="ECO:0000313" key="2">
    <source>
        <dbReference type="Proteomes" id="UP000290848"/>
    </source>
</evidence>